<dbReference type="Gene3D" id="2.60.120.260">
    <property type="entry name" value="Galactose-binding domain-like"/>
    <property type="match status" value="1"/>
</dbReference>
<organism evidence="2 3">
    <name type="scientific">Trichosporon asahii var. asahii (strain ATCC 90039 / CBS 2479 / JCM 2466 / KCTC 7840 / NBRC 103889/ NCYC 2677 / UAMH 7654)</name>
    <name type="common">Yeast</name>
    <dbReference type="NCBI Taxonomy" id="1186058"/>
    <lineage>
        <taxon>Eukaryota</taxon>
        <taxon>Fungi</taxon>
        <taxon>Dikarya</taxon>
        <taxon>Basidiomycota</taxon>
        <taxon>Agaricomycotina</taxon>
        <taxon>Tremellomycetes</taxon>
        <taxon>Trichosporonales</taxon>
        <taxon>Trichosporonaceae</taxon>
        <taxon>Trichosporon</taxon>
    </lineage>
</organism>
<dbReference type="HOGENOM" id="CLU_1416098_0_0_1"/>
<feature type="chain" id="PRO_5003787471" evidence="1">
    <location>
        <begin position="25"/>
        <end position="197"/>
    </location>
</feature>
<dbReference type="Proteomes" id="UP000002748">
    <property type="component" value="Unassembled WGS sequence"/>
</dbReference>
<proteinExistence type="predicted"/>
<gene>
    <name evidence="2" type="ORF">A1Q1_02665</name>
</gene>
<dbReference type="GeneID" id="25986178"/>
<name>J6EZT0_TRIAS</name>
<evidence type="ECO:0000313" key="3">
    <source>
        <dbReference type="Proteomes" id="UP000002748"/>
    </source>
</evidence>
<dbReference type="VEuPathDB" id="FungiDB:A1Q1_02665"/>
<evidence type="ECO:0000313" key="2">
    <source>
        <dbReference type="EMBL" id="EJT48382.1"/>
    </source>
</evidence>
<dbReference type="KEGG" id="tasa:A1Q1_02665"/>
<sequence length="197" mass="20833">MVRLAPLSLAPLSLAAVSLHGALAQLGSTTAKTEVVKPFDKLQLDARSPMVRWVGDPEGKETINATGTWSAVKCKVDGCSGPDCPSSDFCRAAVAGTEATLEFNFTGSAITIYGNTWQDMSMGAVVNLPDMGDVTVTINGEEKPPSKLSNTGGQLAKVDLNGQVNQTNIKFKFKPQGFMTVNMIDIVLPTAQLDGKE</sequence>
<keyword evidence="1" id="KW-0732">Signal</keyword>
<reference evidence="2 3" key="1">
    <citation type="journal article" date="2012" name="Eukaryot. Cell">
        <title>Draft genome sequence of CBS 2479, the standard type strain of Trichosporon asahii.</title>
        <authorList>
            <person name="Yang R.Y."/>
            <person name="Li H.T."/>
            <person name="Zhu H."/>
            <person name="Zhou G.P."/>
            <person name="Wang M."/>
            <person name="Wang L."/>
        </authorList>
    </citation>
    <scope>NUCLEOTIDE SEQUENCE [LARGE SCALE GENOMIC DNA]</scope>
    <source>
        <strain evidence="3">ATCC 90039 / CBS 2479 / JCM 2466 / KCTC 7840 / NCYC 2677 / UAMH 7654</strain>
    </source>
</reference>
<dbReference type="EMBL" id="ALBS01000206">
    <property type="protein sequence ID" value="EJT48382.1"/>
    <property type="molecule type" value="Genomic_DNA"/>
</dbReference>
<protein>
    <submittedName>
        <fullName evidence="2">Uncharacterized protein</fullName>
    </submittedName>
</protein>
<feature type="signal peptide" evidence="1">
    <location>
        <begin position="1"/>
        <end position="24"/>
    </location>
</feature>
<evidence type="ECO:0000256" key="1">
    <source>
        <dbReference type="SAM" id="SignalP"/>
    </source>
</evidence>
<accession>J6EZT0</accession>
<dbReference type="RefSeq" id="XP_014179401.1">
    <property type="nucleotide sequence ID" value="XM_014323926.1"/>
</dbReference>
<dbReference type="AlphaFoldDB" id="J6EZT0"/>
<comment type="caution">
    <text evidence="2">The sequence shown here is derived from an EMBL/GenBank/DDBJ whole genome shotgun (WGS) entry which is preliminary data.</text>
</comment>